<evidence type="ECO:0000256" key="1">
    <source>
        <dbReference type="ARBA" id="ARBA00022723"/>
    </source>
</evidence>
<dbReference type="GO" id="GO:0003677">
    <property type="term" value="F:DNA binding"/>
    <property type="evidence" value="ECO:0007669"/>
    <property type="project" value="UniProtKB-KW"/>
</dbReference>
<dbReference type="PANTHER" id="PTHR36206">
    <property type="entry name" value="ASPERCRYPTIN BIOSYNTHESIS CLUSTER-SPECIFIC TRANSCRIPTION REGULATOR ATNN-RELATED"/>
    <property type="match status" value="1"/>
</dbReference>
<reference evidence="9 10" key="1">
    <citation type="submission" date="2020-05" db="EMBL/GenBank/DDBJ databases">
        <title>Identification and distribution of gene clusters putatively required for synthesis of sphingolipid metabolism inhibitors in phylogenetically diverse species of the filamentous fungus Fusarium.</title>
        <authorList>
            <person name="Kim H.-S."/>
            <person name="Busman M."/>
            <person name="Brown D.W."/>
            <person name="Divon H."/>
            <person name="Uhlig S."/>
            <person name="Proctor R.H."/>
        </authorList>
    </citation>
    <scope>NUCLEOTIDE SEQUENCE [LARGE SCALE GENOMIC DNA]</scope>
    <source>
        <strain evidence="9 10">NRRL 25211</strain>
    </source>
</reference>
<feature type="compositionally biased region" description="Acidic residues" evidence="7">
    <location>
        <begin position="517"/>
        <end position="527"/>
    </location>
</feature>
<dbReference type="Proteomes" id="UP000544095">
    <property type="component" value="Unassembled WGS sequence"/>
</dbReference>
<proteinExistence type="predicted"/>
<keyword evidence="4" id="KW-0238">DNA-binding</keyword>
<dbReference type="PANTHER" id="PTHR36206:SF12">
    <property type="entry name" value="ASPERCRYPTIN BIOSYNTHESIS CLUSTER-SPECIFIC TRANSCRIPTION REGULATOR ATNN-RELATED"/>
    <property type="match status" value="1"/>
</dbReference>
<dbReference type="InterPro" id="IPR052360">
    <property type="entry name" value="Transcr_Regulatory_Proteins"/>
</dbReference>
<organism evidence="9 10">
    <name type="scientific">Fusarium pseudoanthophilum</name>
    <dbReference type="NCBI Taxonomy" id="48495"/>
    <lineage>
        <taxon>Eukaryota</taxon>
        <taxon>Fungi</taxon>
        <taxon>Dikarya</taxon>
        <taxon>Ascomycota</taxon>
        <taxon>Pezizomycotina</taxon>
        <taxon>Sordariomycetes</taxon>
        <taxon>Hypocreomycetidae</taxon>
        <taxon>Hypocreales</taxon>
        <taxon>Nectriaceae</taxon>
        <taxon>Fusarium</taxon>
        <taxon>Fusarium fujikuroi species complex</taxon>
    </lineage>
</organism>
<dbReference type="InterPro" id="IPR001138">
    <property type="entry name" value="Zn2Cys6_DnaBD"/>
</dbReference>
<keyword evidence="5" id="KW-0804">Transcription</keyword>
<dbReference type="GO" id="GO:0008270">
    <property type="term" value="F:zinc ion binding"/>
    <property type="evidence" value="ECO:0007669"/>
    <property type="project" value="InterPro"/>
</dbReference>
<accession>A0A8H5KPI4</accession>
<keyword evidence="10" id="KW-1185">Reference proteome</keyword>
<evidence type="ECO:0000313" key="10">
    <source>
        <dbReference type="Proteomes" id="UP000544095"/>
    </source>
</evidence>
<dbReference type="CDD" id="cd00067">
    <property type="entry name" value="GAL4"/>
    <property type="match status" value="1"/>
</dbReference>
<sequence length="570" mass="64092">MDDIPSRSTTSAVRRPKRAYHRKVKTGCLTCRIRRVKCDQEKPACVRCTSTGRTCDGYTSPPPSSSDSSSTSTSTSPRFSDWFSDSLNAAADLKLILPRQSPDEVRSYRFFLEVTAPSLAGFFYADFWLTEVPRVCMSDAAIWHAVVSLGSAHEGFAEHGQGSRSMFALKQFTSAIRCLTDSRSPRHADRWRALVVSTIFTYVCTIKGLHDQTRLHLQAGCNLLCELQSPTNKGRATLNQKKLLDVVQDENWISSVPVSIAPIQSILANVELHLNALDHGGMTESPTLLLQNKTLNKWRYYSAPRRSHRPTQNSINQAYCAAESLFTGLILFSQEHAKQLGDIQSGVSGSTGLTMLAARQTPHTRCYKEISKAVDIFQHEVDASQLEPHNMLPLHLFQMSNRLLLIEDPEEHDLVKRHDDLPALYKSIVDLAEQIMNLDSMKTRRVSYTQHLFLVAHSGIGQSTRRRAVALLRRPRLEGGWDSLISASLAEAIMDRERESACEYRLEQSLDTGTTNGEEENGQGGEEVDPMFRVFNITFAFTGQREARAVLRTWQEKFNDVAGRSRVIRW</sequence>
<dbReference type="AlphaFoldDB" id="A0A8H5KPI4"/>
<evidence type="ECO:0000256" key="2">
    <source>
        <dbReference type="ARBA" id="ARBA00022833"/>
    </source>
</evidence>
<dbReference type="GO" id="GO:0000981">
    <property type="term" value="F:DNA-binding transcription factor activity, RNA polymerase II-specific"/>
    <property type="evidence" value="ECO:0007669"/>
    <property type="project" value="InterPro"/>
</dbReference>
<dbReference type="Pfam" id="PF00172">
    <property type="entry name" value="Zn_clus"/>
    <property type="match status" value="1"/>
</dbReference>
<dbReference type="Gene3D" id="4.10.240.10">
    <property type="entry name" value="Zn(2)-C6 fungal-type DNA-binding domain"/>
    <property type="match status" value="1"/>
</dbReference>
<protein>
    <submittedName>
        <fullName evidence="9">Transcriptional regulatory moc3</fullName>
    </submittedName>
</protein>
<evidence type="ECO:0000256" key="5">
    <source>
        <dbReference type="ARBA" id="ARBA00023163"/>
    </source>
</evidence>
<dbReference type="PROSITE" id="PS50048">
    <property type="entry name" value="ZN2_CY6_FUNGAL_2"/>
    <property type="match status" value="1"/>
</dbReference>
<evidence type="ECO:0000313" key="9">
    <source>
        <dbReference type="EMBL" id="KAF5577063.1"/>
    </source>
</evidence>
<dbReference type="SUPFAM" id="SSF57701">
    <property type="entry name" value="Zn2/Cys6 DNA-binding domain"/>
    <property type="match status" value="1"/>
</dbReference>
<feature type="region of interest" description="Disordered" evidence="7">
    <location>
        <begin position="507"/>
        <end position="527"/>
    </location>
</feature>
<keyword evidence="3" id="KW-0805">Transcription regulation</keyword>
<dbReference type="InterPro" id="IPR036864">
    <property type="entry name" value="Zn2-C6_fun-type_DNA-bd_sf"/>
</dbReference>
<keyword evidence="2" id="KW-0862">Zinc</keyword>
<evidence type="ECO:0000259" key="8">
    <source>
        <dbReference type="PROSITE" id="PS50048"/>
    </source>
</evidence>
<dbReference type="SMART" id="SM00066">
    <property type="entry name" value="GAL4"/>
    <property type="match status" value="1"/>
</dbReference>
<feature type="domain" description="Zn(2)-C6 fungal-type" evidence="8">
    <location>
        <begin position="27"/>
        <end position="55"/>
    </location>
</feature>
<dbReference type="PROSITE" id="PS00463">
    <property type="entry name" value="ZN2_CY6_FUNGAL_1"/>
    <property type="match status" value="1"/>
</dbReference>
<keyword evidence="1" id="KW-0479">Metal-binding</keyword>
<keyword evidence="6" id="KW-0539">Nucleus</keyword>
<evidence type="ECO:0000256" key="4">
    <source>
        <dbReference type="ARBA" id="ARBA00023125"/>
    </source>
</evidence>
<gene>
    <name evidence="9" type="ORF">FPANT_10618</name>
</gene>
<dbReference type="EMBL" id="JAAOAR010000608">
    <property type="protein sequence ID" value="KAF5577063.1"/>
    <property type="molecule type" value="Genomic_DNA"/>
</dbReference>
<name>A0A8H5KPI4_9HYPO</name>
<evidence type="ECO:0000256" key="3">
    <source>
        <dbReference type="ARBA" id="ARBA00023015"/>
    </source>
</evidence>
<evidence type="ECO:0000256" key="6">
    <source>
        <dbReference type="ARBA" id="ARBA00023242"/>
    </source>
</evidence>
<evidence type="ECO:0000256" key="7">
    <source>
        <dbReference type="SAM" id="MobiDB-lite"/>
    </source>
</evidence>
<comment type="caution">
    <text evidence="9">The sequence shown here is derived from an EMBL/GenBank/DDBJ whole genome shotgun (WGS) entry which is preliminary data.</text>
</comment>